<feature type="domain" description="HTH araC/xylS-type" evidence="5">
    <location>
        <begin position="191"/>
        <end position="288"/>
    </location>
</feature>
<keyword evidence="2" id="KW-0238">DNA-binding</keyword>
<dbReference type="InterPro" id="IPR018062">
    <property type="entry name" value="HTH_AraC-typ_CS"/>
</dbReference>
<sequence>MRVEANRYPESANVVGRTASGSPEESRPTGTTDSARAEASSTTAGPAASPILCIDRDTAQDHELLHLHSHPEPMLTWSSTATLMGTVARRDWLIPPGYGLWVPGDIEHAGAVLHAGEMLTITFAADRCPITWTGPTCFAVGSLLGEIITHLHRVAPDDHSRPAAEALMFELLTPLPAHHIHVTMPADPRARTIAEQLIAHPADQRELTAWADHVHAGVRTLSRLFRAETGLTFATWRTQVRIRAAIPMLAGGTSVNATARAVGYRKPSAFIAAFRRVTGQTPGTYLPQLR</sequence>
<dbReference type="InterPro" id="IPR009057">
    <property type="entry name" value="Homeodomain-like_sf"/>
</dbReference>
<dbReference type="PROSITE" id="PS01124">
    <property type="entry name" value="HTH_ARAC_FAMILY_2"/>
    <property type="match status" value="1"/>
</dbReference>
<feature type="compositionally biased region" description="Low complexity" evidence="4">
    <location>
        <begin position="37"/>
        <end position="50"/>
    </location>
</feature>
<dbReference type="PROSITE" id="PS00041">
    <property type="entry name" value="HTH_ARAC_FAMILY_1"/>
    <property type="match status" value="1"/>
</dbReference>
<dbReference type="Gene3D" id="1.10.10.60">
    <property type="entry name" value="Homeodomain-like"/>
    <property type="match status" value="1"/>
</dbReference>
<keyword evidence="1" id="KW-0805">Transcription regulation</keyword>
<evidence type="ECO:0000313" key="6">
    <source>
        <dbReference type="EMBL" id="MFB9831517.1"/>
    </source>
</evidence>
<dbReference type="Pfam" id="PF12833">
    <property type="entry name" value="HTH_18"/>
    <property type="match status" value="1"/>
</dbReference>
<gene>
    <name evidence="6" type="ORF">ACFFNX_04860</name>
</gene>
<evidence type="ECO:0000256" key="2">
    <source>
        <dbReference type="ARBA" id="ARBA00023125"/>
    </source>
</evidence>
<organism evidence="6 7">
    <name type="scientific">Actinoallomurus acaciae</name>
    <dbReference type="NCBI Taxonomy" id="502577"/>
    <lineage>
        <taxon>Bacteria</taxon>
        <taxon>Bacillati</taxon>
        <taxon>Actinomycetota</taxon>
        <taxon>Actinomycetes</taxon>
        <taxon>Streptosporangiales</taxon>
        <taxon>Thermomonosporaceae</taxon>
        <taxon>Actinoallomurus</taxon>
    </lineage>
</organism>
<dbReference type="SMART" id="SM00342">
    <property type="entry name" value="HTH_ARAC"/>
    <property type="match status" value="1"/>
</dbReference>
<protein>
    <submittedName>
        <fullName evidence="6">Helix-turn-helix domain-containing protein</fullName>
    </submittedName>
</protein>
<accession>A0ABV5YAM2</accession>
<reference evidence="6 7" key="1">
    <citation type="submission" date="2024-09" db="EMBL/GenBank/DDBJ databases">
        <authorList>
            <person name="Sun Q."/>
            <person name="Mori K."/>
        </authorList>
    </citation>
    <scope>NUCLEOTIDE SEQUENCE [LARGE SCALE GENOMIC DNA]</scope>
    <source>
        <strain evidence="6 7">TBRC 0563</strain>
    </source>
</reference>
<feature type="compositionally biased region" description="Polar residues" evidence="4">
    <location>
        <begin position="19"/>
        <end position="34"/>
    </location>
</feature>
<dbReference type="EMBL" id="JBHLZP010000020">
    <property type="protein sequence ID" value="MFB9831517.1"/>
    <property type="molecule type" value="Genomic_DNA"/>
</dbReference>
<evidence type="ECO:0000256" key="1">
    <source>
        <dbReference type="ARBA" id="ARBA00023015"/>
    </source>
</evidence>
<dbReference type="RefSeq" id="WP_378195769.1">
    <property type="nucleotide sequence ID" value="NZ_JBHLZP010000020.1"/>
</dbReference>
<dbReference type="Proteomes" id="UP001589627">
    <property type="component" value="Unassembled WGS sequence"/>
</dbReference>
<evidence type="ECO:0000313" key="7">
    <source>
        <dbReference type="Proteomes" id="UP001589627"/>
    </source>
</evidence>
<feature type="region of interest" description="Disordered" evidence="4">
    <location>
        <begin position="1"/>
        <end position="50"/>
    </location>
</feature>
<keyword evidence="3" id="KW-0804">Transcription</keyword>
<name>A0ABV5YAM2_9ACTN</name>
<evidence type="ECO:0000256" key="4">
    <source>
        <dbReference type="SAM" id="MobiDB-lite"/>
    </source>
</evidence>
<keyword evidence="7" id="KW-1185">Reference proteome</keyword>
<dbReference type="PANTHER" id="PTHR11019:SF199">
    <property type="entry name" value="HTH-TYPE TRANSCRIPTIONAL REGULATOR NIMR"/>
    <property type="match status" value="1"/>
</dbReference>
<dbReference type="SUPFAM" id="SSF46689">
    <property type="entry name" value="Homeodomain-like"/>
    <property type="match status" value="2"/>
</dbReference>
<evidence type="ECO:0000259" key="5">
    <source>
        <dbReference type="PROSITE" id="PS01124"/>
    </source>
</evidence>
<evidence type="ECO:0000256" key="3">
    <source>
        <dbReference type="ARBA" id="ARBA00023163"/>
    </source>
</evidence>
<comment type="caution">
    <text evidence="6">The sequence shown here is derived from an EMBL/GenBank/DDBJ whole genome shotgun (WGS) entry which is preliminary data.</text>
</comment>
<proteinExistence type="predicted"/>
<dbReference type="InterPro" id="IPR018060">
    <property type="entry name" value="HTH_AraC"/>
</dbReference>
<dbReference type="PANTHER" id="PTHR11019">
    <property type="entry name" value="HTH-TYPE TRANSCRIPTIONAL REGULATOR NIMR"/>
    <property type="match status" value="1"/>
</dbReference>